<dbReference type="InterPro" id="IPR048846">
    <property type="entry name" value="PaaX-like_central"/>
</dbReference>
<feature type="domain" description="Transcriptional repressor PaaX-like central Cas2-like" evidence="3">
    <location>
        <begin position="105"/>
        <end position="171"/>
    </location>
</feature>
<evidence type="ECO:0000313" key="5">
    <source>
        <dbReference type="Proteomes" id="UP001163293"/>
    </source>
</evidence>
<dbReference type="InterPro" id="IPR012906">
    <property type="entry name" value="PaaX-like_N"/>
</dbReference>
<evidence type="ECO:0000259" key="3">
    <source>
        <dbReference type="Pfam" id="PF20803"/>
    </source>
</evidence>
<sequence length="284" mass="30705">MSAVLDDMDSRPGSTTSLLRTVVGLYMREAGGWMATKDIVALMEALGTSGTVTRTALGRLRKKGVLVPDTRSGLAGFTLTPGAASMLARGDRRIFTPRTMAPTDPWCLVSFSIPETERDMRHQLRRRLYWIGCGTVAAGLWICPDTLRGEVEEILADLQLRSMATIFVTQPPLPGGGLKETAAKWWDLDALAQLHRDFIREHSSAVASPEGSAGAGPSAEAFATYVRSIDRWRIIPYLDPGLPASFLPDDWPGIDAAGLFSKIVELYAVPSAEFVGNLVGVSVT</sequence>
<feature type="domain" description="Transcriptional repressor PaaX-like N-terminal" evidence="1">
    <location>
        <begin position="15"/>
        <end position="76"/>
    </location>
</feature>
<keyword evidence="5" id="KW-1185">Reference proteome</keyword>
<dbReference type="Pfam" id="PF20803">
    <property type="entry name" value="PaaX_M"/>
    <property type="match status" value="1"/>
</dbReference>
<gene>
    <name evidence="4" type="ORF">NL394_10305</name>
</gene>
<dbReference type="Proteomes" id="UP001163293">
    <property type="component" value="Chromosome"/>
</dbReference>
<proteinExistence type="predicted"/>
<evidence type="ECO:0000259" key="2">
    <source>
        <dbReference type="Pfam" id="PF08223"/>
    </source>
</evidence>
<dbReference type="PANTHER" id="PTHR30319:SF1">
    <property type="entry name" value="TRANSCRIPTIONAL REPRESSOR PAAX"/>
    <property type="match status" value="1"/>
</dbReference>
<dbReference type="PANTHER" id="PTHR30319">
    <property type="entry name" value="PHENYLACETIC ACID REGULATOR-RELATED TRANSCRIPTIONAL REPRESSOR"/>
    <property type="match status" value="1"/>
</dbReference>
<dbReference type="PIRSF" id="PIRSF020623">
    <property type="entry name" value="PaaX"/>
    <property type="match status" value="1"/>
</dbReference>
<feature type="domain" description="Transcriptional repressor PaaX-like C-terminal" evidence="2">
    <location>
        <begin position="186"/>
        <end position="275"/>
    </location>
</feature>
<evidence type="ECO:0000259" key="1">
    <source>
        <dbReference type="Pfam" id="PF07848"/>
    </source>
</evidence>
<dbReference type="GO" id="GO:0006351">
    <property type="term" value="P:DNA-templated transcription"/>
    <property type="evidence" value="ECO:0007669"/>
    <property type="project" value="InterPro"/>
</dbReference>
<accession>A0AAX3EN44</accession>
<dbReference type="Gene3D" id="3.30.70.2650">
    <property type="match status" value="1"/>
</dbReference>
<protein>
    <submittedName>
        <fullName evidence="4">Regulator</fullName>
    </submittedName>
</protein>
<dbReference type="Gene3D" id="1.10.10.10">
    <property type="entry name" value="Winged helix-like DNA-binding domain superfamily/Winged helix DNA-binding domain"/>
    <property type="match status" value="1"/>
</dbReference>
<dbReference type="InterPro" id="IPR036388">
    <property type="entry name" value="WH-like_DNA-bd_sf"/>
</dbReference>
<dbReference type="EMBL" id="CP101185">
    <property type="protein sequence ID" value="UYV99561.1"/>
    <property type="molecule type" value="Genomic_DNA"/>
</dbReference>
<evidence type="ECO:0000313" key="4">
    <source>
        <dbReference type="EMBL" id="UYV99561.1"/>
    </source>
</evidence>
<dbReference type="RefSeq" id="WP_182264065.1">
    <property type="nucleotide sequence ID" value="NZ_CP043010.1"/>
</dbReference>
<dbReference type="Pfam" id="PF07848">
    <property type="entry name" value="PaaX"/>
    <property type="match status" value="1"/>
</dbReference>
<name>A0AAX3EN44_PAEUR</name>
<dbReference type="InterPro" id="IPR011965">
    <property type="entry name" value="PaaX_trns_reg"/>
</dbReference>
<dbReference type="Pfam" id="PF08223">
    <property type="entry name" value="PaaX_C"/>
    <property type="match status" value="1"/>
</dbReference>
<dbReference type="AlphaFoldDB" id="A0AAX3EN44"/>
<organism evidence="4 5">
    <name type="scientific">Paenarthrobacter ureafaciens</name>
    <dbReference type="NCBI Taxonomy" id="37931"/>
    <lineage>
        <taxon>Bacteria</taxon>
        <taxon>Bacillati</taxon>
        <taxon>Actinomycetota</taxon>
        <taxon>Actinomycetes</taxon>
        <taxon>Micrococcales</taxon>
        <taxon>Micrococcaceae</taxon>
        <taxon>Paenarthrobacter</taxon>
    </lineage>
</organism>
<dbReference type="InterPro" id="IPR013225">
    <property type="entry name" value="PaaX_C"/>
</dbReference>
<reference evidence="4" key="1">
    <citation type="submission" date="2022-07" db="EMBL/GenBank/DDBJ databases">
        <authorList>
            <person name="Wu T."/>
        </authorList>
    </citation>
    <scope>NUCLEOTIDE SEQUENCE</scope>
    <source>
        <strain evidence="4">SD-1</strain>
    </source>
</reference>